<dbReference type="PIRSF" id="PIRSF037037">
    <property type="entry name" value="Kelch-like_protein_gigaxonin"/>
    <property type="match status" value="1"/>
</dbReference>
<dbReference type="Ensembl" id="ENSOKIT00005019905.1">
    <property type="protein sequence ID" value="ENSOKIP00005018673.1"/>
    <property type="gene ID" value="ENSOKIG00005007985.1"/>
</dbReference>
<dbReference type="InterPro" id="IPR056737">
    <property type="entry name" value="Beta-prop_ATRN-MKLN-like"/>
</dbReference>
<dbReference type="Gene3D" id="2.120.10.80">
    <property type="entry name" value="Kelch-type beta propeller"/>
    <property type="match status" value="1"/>
</dbReference>
<dbReference type="InterPro" id="IPR017096">
    <property type="entry name" value="BTB-kelch_protein"/>
</dbReference>
<dbReference type="PANTHER" id="PTHR45632:SF3">
    <property type="entry name" value="KELCH-LIKE PROTEIN 32"/>
    <property type="match status" value="1"/>
</dbReference>
<evidence type="ECO:0000313" key="4">
    <source>
        <dbReference type="Ensembl" id="ENSOKIP00005018673.1"/>
    </source>
</evidence>
<dbReference type="AlphaFoldDB" id="A0A8C7F7G2"/>
<sequence length="620" mass="69888">LPSTHTLLGQELVTDQRLCQSKSHQDSVLSALNQQRKDGVLCDVTLVAGDQKFHAHKAVLAACSDYFRAMFSLCMVESEADEVTLQGVTSVGLKHALDFAYTGQIILEPGVIQDVLSAGSHLQLLELLSLCSHYLIQELNSVNYLDLYRVSDLFHLPALEEAVVSFLVEHLCELQQSRLEEVLLLPYRLLRDVLMSDRLTSLNEEEIWQLVVCWLEHDCRYQYTEDLIQHVRYGLMDVAALHHVAQCHPLVQSSATAAALVDEALEYHRATFAQPLCQTAHTKPRFQSLTLYIAGGRKREVSRVRELRYFNPAAQENVRVAGCSNWSELAPMPAGRSHHCVAVMGHFLFVAGGEVEHSTGRTCAVRTACRYDPRGNRWMEIASMKACREHFVLGALGQYLYAVGGRNELRQVLPTVERYCPKRNKWTFIQSFDRSLSCHAGSVADDLLWVSGGVTNTAQYQNRLMVYDPEQNQWLARSPMLQRRVYHVMAVARRQLYVLGGNDLDYNNDRILVRHIDSYDIDMDQWTRCTFSLLTGQNESGVAVHDDRIYVVGGYSIWTNEPLACIQVLDVSTEGKEEVFYGPTLPFASNGIATCFLPAPCFTCPNLQTLQVPHHRIGAV</sequence>
<dbReference type="Pfam" id="PF07707">
    <property type="entry name" value="BACK"/>
    <property type="match status" value="1"/>
</dbReference>
<dbReference type="InterPro" id="IPR006652">
    <property type="entry name" value="Kelch_1"/>
</dbReference>
<dbReference type="PANTHER" id="PTHR45632">
    <property type="entry name" value="LD33804P"/>
    <property type="match status" value="1"/>
</dbReference>
<dbReference type="SUPFAM" id="SSF117281">
    <property type="entry name" value="Kelch motif"/>
    <property type="match status" value="1"/>
</dbReference>
<dbReference type="InterPro" id="IPR011705">
    <property type="entry name" value="BACK"/>
</dbReference>
<dbReference type="Gene3D" id="1.25.40.420">
    <property type="match status" value="1"/>
</dbReference>
<accession>A0A8C7F7G2</accession>
<dbReference type="InterPro" id="IPR015915">
    <property type="entry name" value="Kelch-typ_b-propeller"/>
</dbReference>
<dbReference type="SUPFAM" id="SSF54695">
    <property type="entry name" value="POZ domain"/>
    <property type="match status" value="1"/>
</dbReference>
<dbReference type="SMART" id="SM00875">
    <property type="entry name" value="BACK"/>
    <property type="match status" value="1"/>
</dbReference>
<name>A0A8C7F7G2_ONCKI</name>
<dbReference type="Proteomes" id="UP000694557">
    <property type="component" value="Unassembled WGS sequence"/>
</dbReference>
<reference evidence="4" key="1">
    <citation type="submission" date="2025-08" db="UniProtKB">
        <authorList>
            <consortium name="Ensembl"/>
        </authorList>
    </citation>
    <scope>IDENTIFICATION</scope>
</reference>
<keyword evidence="2" id="KW-0677">Repeat</keyword>
<dbReference type="GeneTree" id="ENSGT00940000157179"/>
<dbReference type="Gene3D" id="3.30.710.10">
    <property type="entry name" value="Potassium Channel Kv1.1, Chain A"/>
    <property type="match status" value="1"/>
</dbReference>
<dbReference type="Pfam" id="PF24981">
    <property type="entry name" value="Beta-prop_ATRN-LZTR1"/>
    <property type="match status" value="1"/>
</dbReference>
<dbReference type="Pfam" id="PF00651">
    <property type="entry name" value="BTB"/>
    <property type="match status" value="1"/>
</dbReference>
<evidence type="ECO:0000256" key="1">
    <source>
        <dbReference type="ARBA" id="ARBA00022441"/>
    </source>
</evidence>
<feature type="domain" description="BTB" evidence="3">
    <location>
        <begin position="42"/>
        <end position="109"/>
    </location>
</feature>
<protein>
    <submittedName>
        <fullName evidence="4">Kelch-like family member 32</fullName>
    </submittedName>
</protein>
<keyword evidence="5" id="KW-1185">Reference proteome</keyword>
<evidence type="ECO:0000259" key="3">
    <source>
        <dbReference type="PROSITE" id="PS50097"/>
    </source>
</evidence>
<proteinExistence type="predicted"/>
<gene>
    <name evidence="4" type="primary">KLHL32</name>
    <name evidence="4" type="synonym">LOC109901506</name>
</gene>
<keyword evidence="1" id="KW-0880">Kelch repeat</keyword>
<dbReference type="SMART" id="SM00612">
    <property type="entry name" value="Kelch"/>
    <property type="match status" value="5"/>
</dbReference>
<dbReference type="InterPro" id="IPR011333">
    <property type="entry name" value="SKP1/BTB/POZ_sf"/>
</dbReference>
<dbReference type="SMART" id="SM00225">
    <property type="entry name" value="BTB"/>
    <property type="match status" value="1"/>
</dbReference>
<reference evidence="4" key="2">
    <citation type="submission" date="2025-09" db="UniProtKB">
        <authorList>
            <consortium name="Ensembl"/>
        </authorList>
    </citation>
    <scope>IDENTIFICATION</scope>
</reference>
<evidence type="ECO:0000256" key="2">
    <source>
        <dbReference type="ARBA" id="ARBA00022737"/>
    </source>
</evidence>
<dbReference type="InterPro" id="IPR000210">
    <property type="entry name" value="BTB/POZ_dom"/>
</dbReference>
<dbReference type="PROSITE" id="PS50097">
    <property type="entry name" value="BTB"/>
    <property type="match status" value="1"/>
</dbReference>
<organism evidence="4 5">
    <name type="scientific">Oncorhynchus kisutch</name>
    <name type="common">Coho salmon</name>
    <name type="synonym">Salmo kisutch</name>
    <dbReference type="NCBI Taxonomy" id="8019"/>
    <lineage>
        <taxon>Eukaryota</taxon>
        <taxon>Metazoa</taxon>
        <taxon>Chordata</taxon>
        <taxon>Craniata</taxon>
        <taxon>Vertebrata</taxon>
        <taxon>Euteleostomi</taxon>
        <taxon>Actinopterygii</taxon>
        <taxon>Neopterygii</taxon>
        <taxon>Teleostei</taxon>
        <taxon>Protacanthopterygii</taxon>
        <taxon>Salmoniformes</taxon>
        <taxon>Salmonidae</taxon>
        <taxon>Salmoninae</taxon>
        <taxon>Oncorhynchus</taxon>
    </lineage>
</organism>
<evidence type="ECO:0000313" key="5">
    <source>
        <dbReference type="Proteomes" id="UP000694557"/>
    </source>
</evidence>